<accession>A0A1X0IG03</accession>
<keyword evidence="8" id="KW-1185">Reference proteome</keyword>
<evidence type="ECO:0000313" key="8">
    <source>
        <dbReference type="Proteomes" id="UP000192513"/>
    </source>
</evidence>
<feature type="region of interest" description="Disordered" evidence="5">
    <location>
        <begin position="1"/>
        <end position="27"/>
    </location>
</feature>
<dbReference type="RefSeq" id="WP_083169455.1">
    <property type="nucleotide sequence ID" value="NZ_AP022619.1"/>
</dbReference>
<dbReference type="STRING" id="590652.BST39_04505"/>
<dbReference type="Proteomes" id="UP000192513">
    <property type="component" value="Unassembled WGS sequence"/>
</dbReference>
<dbReference type="OrthoDB" id="3432043at2"/>
<feature type="domain" description="HTH tetR-type" evidence="6">
    <location>
        <begin position="30"/>
        <end position="90"/>
    </location>
</feature>
<dbReference type="EMBL" id="MVIE01000004">
    <property type="protein sequence ID" value="ORB45477.1"/>
    <property type="molecule type" value="Genomic_DNA"/>
</dbReference>
<dbReference type="AlphaFoldDB" id="A0A1X0IG03"/>
<dbReference type="Pfam" id="PF00440">
    <property type="entry name" value="TetR_N"/>
    <property type="match status" value="1"/>
</dbReference>
<dbReference type="InterPro" id="IPR050109">
    <property type="entry name" value="HTH-type_TetR-like_transc_reg"/>
</dbReference>
<keyword evidence="1" id="KW-0805">Transcription regulation</keyword>
<dbReference type="Gene3D" id="1.10.357.10">
    <property type="entry name" value="Tetracycline Repressor, domain 2"/>
    <property type="match status" value="1"/>
</dbReference>
<keyword evidence="2 4" id="KW-0238">DNA-binding</keyword>
<dbReference type="PROSITE" id="PS50977">
    <property type="entry name" value="HTH_TETR_2"/>
    <property type="match status" value="1"/>
</dbReference>
<organism evidence="7 8">
    <name type="scientific">Mycobacterium paraseoulense</name>
    <dbReference type="NCBI Taxonomy" id="590652"/>
    <lineage>
        <taxon>Bacteria</taxon>
        <taxon>Bacillati</taxon>
        <taxon>Actinomycetota</taxon>
        <taxon>Actinomycetes</taxon>
        <taxon>Mycobacteriales</taxon>
        <taxon>Mycobacteriaceae</taxon>
        <taxon>Mycobacterium</taxon>
    </lineage>
</organism>
<evidence type="ECO:0000256" key="4">
    <source>
        <dbReference type="PROSITE-ProRule" id="PRU00335"/>
    </source>
</evidence>
<proteinExistence type="predicted"/>
<dbReference type="GO" id="GO:0003700">
    <property type="term" value="F:DNA-binding transcription factor activity"/>
    <property type="evidence" value="ECO:0007669"/>
    <property type="project" value="TreeGrafter"/>
</dbReference>
<evidence type="ECO:0000256" key="3">
    <source>
        <dbReference type="ARBA" id="ARBA00023163"/>
    </source>
</evidence>
<evidence type="ECO:0000256" key="5">
    <source>
        <dbReference type="SAM" id="MobiDB-lite"/>
    </source>
</evidence>
<dbReference type="PANTHER" id="PTHR30055">
    <property type="entry name" value="HTH-TYPE TRANSCRIPTIONAL REGULATOR RUTR"/>
    <property type="match status" value="1"/>
</dbReference>
<protein>
    <recommendedName>
        <fullName evidence="6">HTH tetR-type domain-containing protein</fullName>
    </recommendedName>
</protein>
<gene>
    <name evidence="7" type="ORF">BST39_04505</name>
</gene>
<dbReference type="InterPro" id="IPR001647">
    <property type="entry name" value="HTH_TetR"/>
</dbReference>
<keyword evidence="3" id="KW-0804">Transcription</keyword>
<evidence type="ECO:0000259" key="6">
    <source>
        <dbReference type="PROSITE" id="PS50977"/>
    </source>
</evidence>
<dbReference type="SUPFAM" id="SSF48498">
    <property type="entry name" value="Tetracyclin repressor-like, C-terminal domain"/>
    <property type="match status" value="1"/>
</dbReference>
<evidence type="ECO:0000313" key="7">
    <source>
        <dbReference type="EMBL" id="ORB45477.1"/>
    </source>
</evidence>
<dbReference type="InterPro" id="IPR009057">
    <property type="entry name" value="Homeodomain-like_sf"/>
</dbReference>
<comment type="caution">
    <text evidence="7">The sequence shown here is derived from an EMBL/GenBank/DDBJ whole genome shotgun (WGS) entry which is preliminary data.</text>
</comment>
<evidence type="ECO:0000256" key="2">
    <source>
        <dbReference type="ARBA" id="ARBA00023125"/>
    </source>
</evidence>
<dbReference type="GO" id="GO:0000976">
    <property type="term" value="F:transcription cis-regulatory region binding"/>
    <property type="evidence" value="ECO:0007669"/>
    <property type="project" value="TreeGrafter"/>
</dbReference>
<feature type="DNA-binding region" description="H-T-H motif" evidence="4">
    <location>
        <begin position="53"/>
        <end position="72"/>
    </location>
</feature>
<name>A0A1X0IG03_9MYCO</name>
<sequence>MTSRADDSPATAAEAPRRRGRPTRRSGVADLSHAEIIQASLECVRSDGLKALTIRKVATLLQVSPMALYQHFPNKRRLNEAVVDAALSEVRQQPRGDEPWTDWLVSQALESMRVFQVYPGTAAHILDHGIFGYGHQSMRIADHIFAVLLEAGFDQRSALKIYTTCLCFVAGLIHTNIGLPVGISAKEFPAIGGLTRQAIKGLDAEHIAEYGLRCLLTGVAAASIERT</sequence>
<dbReference type="SUPFAM" id="SSF46689">
    <property type="entry name" value="Homeodomain-like"/>
    <property type="match status" value="1"/>
</dbReference>
<dbReference type="InterPro" id="IPR036271">
    <property type="entry name" value="Tet_transcr_reg_TetR-rel_C_sf"/>
</dbReference>
<reference evidence="7 8" key="1">
    <citation type="submission" date="2017-02" db="EMBL/GenBank/DDBJ databases">
        <title>The new phylogeny of genus Mycobacterium.</title>
        <authorList>
            <person name="Tortoli E."/>
            <person name="Trovato A."/>
            <person name="Cirillo D.M."/>
        </authorList>
    </citation>
    <scope>NUCLEOTIDE SEQUENCE [LARGE SCALE GENOMIC DNA]</scope>
    <source>
        <strain evidence="7 8">DSM 45000</strain>
    </source>
</reference>
<evidence type="ECO:0000256" key="1">
    <source>
        <dbReference type="ARBA" id="ARBA00023015"/>
    </source>
</evidence>
<dbReference type="PANTHER" id="PTHR30055:SF151">
    <property type="entry name" value="TRANSCRIPTIONAL REGULATORY PROTEIN"/>
    <property type="match status" value="1"/>
</dbReference>